<keyword evidence="2" id="KW-0489">Methyltransferase</keyword>
<organism evidence="2 3">
    <name type="scientific">Rhodocytophaga rosea</name>
    <dbReference type="NCBI Taxonomy" id="2704465"/>
    <lineage>
        <taxon>Bacteria</taxon>
        <taxon>Pseudomonadati</taxon>
        <taxon>Bacteroidota</taxon>
        <taxon>Cytophagia</taxon>
        <taxon>Cytophagales</taxon>
        <taxon>Rhodocytophagaceae</taxon>
        <taxon>Rhodocytophaga</taxon>
    </lineage>
</organism>
<dbReference type="NCBIfam" id="TIGR01444">
    <property type="entry name" value="fkbM_fam"/>
    <property type="match status" value="1"/>
</dbReference>
<dbReference type="Pfam" id="PF05050">
    <property type="entry name" value="Methyltransf_21"/>
    <property type="match status" value="1"/>
</dbReference>
<dbReference type="Proteomes" id="UP000480178">
    <property type="component" value="Chromosome"/>
</dbReference>
<dbReference type="PANTHER" id="PTHR34203">
    <property type="entry name" value="METHYLTRANSFERASE, FKBM FAMILY PROTEIN"/>
    <property type="match status" value="1"/>
</dbReference>
<reference evidence="2 3" key="1">
    <citation type="submission" date="2020-01" db="EMBL/GenBank/DDBJ databases">
        <authorList>
            <person name="Kim M.K."/>
        </authorList>
    </citation>
    <scope>NUCLEOTIDE SEQUENCE [LARGE SCALE GENOMIC DNA]</scope>
    <source>
        <strain evidence="2 3">172606-1</strain>
    </source>
</reference>
<dbReference type="KEGG" id="rhoz:GXP67_29485"/>
<dbReference type="SUPFAM" id="SSF53335">
    <property type="entry name" value="S-adenosyl-L-methionine-dependent methyltransferases"/>
    <property type="match status" value="1"/>
</dbReference>
<dbReference type="RefSeq" id="WP_162446467.1">
    <property type="nucleotide sequence ID" value="NZ_CP048222.1"/>
</dbReference>
<dbReference type="GO" id="GO:0032259">
    <property type="term" value="P:methylation"/>
    <property type="evidence" value="ECO:0007669"/>
    <property type="project" value="UniProtKB-KW"/>
</dbReference>
<dbReference type="AlphaFoldDB" id="A0A6C0GSQ0"/>
<evidence type="ECO:0000313" key="2">
    <source>
        <dbReference type="EMBL" id="QHT70490.1"/>
    </source>
</evidence>
<evidence type="ECO:0000259" key="1">
    <source>
        <dbReference type="Pfam" id="PF05050"/>
    </source>
</evidence>
<dbReference type="EMBL" id="CP048222">
    <property type="protein sequence ID" value="QHT70490.1"/>
    <property type="molecule type" value="Genomic_DNA"/>
</dbReference>
<accession>A0A6C0GSQ0</accession>
<protein>
    <submittedName>
        <fullName evidence="2">FkbM family methyltransferase</fullName>
    </submittedName>
</protein>
<proteinExistence type="predicted"/>
<dbReference type="Gene3D" id="3.40.50.150">
    <property type="entry name" value="Vaccinia Virus protein VP39"/>
    <property type="match status" value="1"/>
</dbReference>
<keyword evidence="3" id="KW-1185">Reference proteome</keyword>
<gene>
    <name evidence="2" type="ORF">GXP67_29485</name>
</gene>
<dbReference type="InterPro" id="IPR006342">
    <property type="entry name" value="FkbM_mtfrase"/>
</dbReference>
<evidence type="ECO:0000313" key="3">
    <source>
        <dbReference type="Proteomes" id="UP000480178"/>
    </source>
</evidence>
<dbReference type="GO" id="GO:0008168">
    <property type="term" value="F:methyltransferase activity"/>
    <property type="evidence" value="ECO:0007669"/>
    <property type="project" value="UniProtKB-KW"/>
</dbReference>
<dbReference type="InterPro" id="IPR052514">
    <property type="entry name" value="SAM-dependent_MTase"/>
</dbReference>
<keyword evidence="2" id="KW-0808">Transferase</keyword>
<name>A0A6C0GSQ0_9BACT</name>
<feature type="domain" description="Methyltransferase FkbM" evidence="1">
    <location>
        <begin position="94"/>
        <end position="253"/>
    </location>
</feature>
<dbReference type="PANTHER" id="PTHR34203:SF15">
    <property type="entry name" value="SLL1173 PROTEIN"/>
    <property type="match status" value="1"/>
</dbReference>
<sequence>MKHLLKSIYKKIPLKKHLFLVLRSFYRPPQSVYQYFIFWDKFKVIVENNSFWIKHHGLYIENEIFWGGLTEGKFEKLSMQLWIKLCKEATCVIDIGANTGVYSLVTKALNPDARVIAFEPIHRTFEKLLLNNSINQYDIVCERIALSDKDGEGYIFDPETVHNNLATLNADVADKNRIGRKIPISLQKLSTYIREKKIGRIDLMKIDVEGHEPNVLSGMEDYLDQMRPTMLIEINSDEMGSQIEEILDGKGYLYFNIDEKSRIELLPHLIKSYHNNYLICNKEVAKKLQLIE</sequence>
<dbReference type="InterPro" id="IPR029063">
    <property type="entry name" value="SAM-dependent_MTases_sf"/>
</dbReference>